<organism evidence="2 3">
    <name type="scientific">Anaerostipes rhamnosivorans</name>
    <dbReference type="NCBI Taxonomy" id="1229621"/>
    <lineage>
        <taxon>Bacteria</taxon>
        <taxon>Bacillati</taxon>
        <taxon>Bacillota</taxon>
        <taxon>Clostridia</taxon>
        <taxon>Lachnospirales</taxon>
        <taxon>Lachnospiraceae</taxon>
        <taxon>Anaerostipes</taxon>
    </lineage>
</organism>
<feature type="domain" description="Transposase InsH N-terminal" evidence="1">
    <location>
        <begin position="33"/>
        <end position="119"/>
    </location>
</feature>
<dbReference type="KEGG" id="arf:AR1Y2_1181"/>
<dbReference type="AlphaFoldDB" id="A0A4P8ID27"/>
<dbReference type="EMBL" id="CP040058">
    <property type="protein sequence ID" value="QCP34635.1"/>
    <property type="molecule type" value="Genomic_DNA"/>
</dbReference>
<dbReference type="InterPro" id="IPR008490">
    <property type="entry name" value="Transposase_InsH_N"/>
</dbReference>
<evidence type="ECO:0000313" key="2">
    <source>
        <dbReference type="EMBL" id="QCP34635.1"/>
    </source>
</evidence>
<dbReference type="Pfam" id="PF05598">
    <property type="entry name" value="DUF772"/>
    <property type="match status" value="1"/>
</dbReference>
<gene>
    <name evidence="2" type="ORF">AR1Y2_1181</name>
</gene>
<sequence length="174" mass="20060">MAFVPNKNQQMILTDHLFHLTEHEQRFLDQSWAKTFADHVFPAIDENIFSVLYSDKASRPNTPVNVIVGALILKEALGDTDEELVQALMFDIHYQYALHTTSFQEQPLSDRTLSRFRARCLAYETETEIDLVHECVTKLAKEVSEFMGITPNMQRMDSFMIAASIRNLAMLELF</sequence>
<keyword evidence="3" id="KW-1185">Reference proteome</keyword>
<name>A0A4P8ID27_9FIRM</name>
<accession>A0A4P8ID27</accession>
<dbReference type="Proteomes" id="UP000298653">
    <property type="component" value="Chromosome"/>
</dbReference>
<protein>
    <recommendedName>
        <fullName evidence="1">Transposase InsH N-terminal domain-containing protein</fullName>
    </recommendedName>
</protein>
<evidence type="ECO:0000313" key="3">
    <source>
        <dbReference type="Proteomes" id="UP000298653"/>
    </source>
</evidence>
<evidence type="ECO:0000259" key="1">
    <source>
        <dbReference type="Pfam" id="PF05598"/>
    </source>
</evidence>
<proteinExistence type="predicted"/>
<reference evidence="2 3" key="1">
    <citation type="submission" date="2019-05" db="EMBL/GenBank/DDBJ databases">
        <title>Complete genome sequencing of Anaerostipes rhamnosivorans.</title>
        <authorList>
            <person name="Bui T.P.N."/>
            <person name="de Vos W.M."/>
        </authorList>
    </citation>
    <scope>NUCLEOTIDE SEQUENCE [LARGE SCALE GENOMIC DNA]</scope>
    <source>
        <strain evidence="2 3">1y2</strain>
    </source>
</reference>
<dbReference type="RefSeq" id="WP_243118873.1">
    <property type="nucleotide sequence ID" value="NZ_CP040058.1"/>
</dbReference>